<keyword evidence="3" id="KW-0677">Repeat</keyword>
<dbReference type="InterPro" id="IPR035925">
    <property type="entry name" value="BSD_dom_sf"/>
</dbReference>
<name>A0A9Q0YJS0_HOLLE</name>
<dbReference type="OrthoDB" id="360521at2759"/>
<dbReference type="SUPFAM" id="SSF50729">
    <property type="entry name" value="PH domain-like"/>
    <property type="match status" value="1"/>
</dbReference>
<dbReference type="Proteomes" id="UP001152320">
    <property type="component" value="Chromosome 19"/>
</dbReference>
<keyword evidence="5" id="KW-0804">Transcription</keyword>
<keyword evidence="6" id="KW-0539">Nucleus</keyword>
<dbReference type="PROSITE" id="PS50858">
    <property type="entry name" value="BSD"/>
    <property type="match status" value="2"/>
</dbReference>
<comment type="similarity">
    <text evidence="2">Belongs to the TFB1 family.</text>
</comment>
<comment type="subcellular location">
    <subcellularLocation>
        <location evidence="1">Nucleus</location>
    </subcellularLocation>
</comment>
<dbReference type="InterPro" id="IPR027079">
    <property type="entry name" value="Tfb1/GTF2H1"/>
</dbReference>
<evidence type="ECO:0000256" key="4">
    <source>
        <dbReference type="ARBA" id="ARBA00023015"/>
    </source>
</evidence>
<dbReference type="Pfam" id="PF08567">
    <property type="entry name" value="PH_TFIIH"/>
    <property type="match status" value="1"/>
</dbReference>
<feature type="compositionally biased region" description="Polar residues" evidence="7">
    <location>
        <begin position="353"/>
        <end position="371"/>
    </location>
</feature>
<dbReference type="InterPro" id="IPR011993">
    <property type="entry name" value="PH-like_dom_sf"/>
</dbReference>
<feature type="domain" description="BSD" evidence="8">
    <location>
        <begin position="102"/>
        <end position="147"/>
    </location>
</feature>
<keyword evidence="4" id="KW-0805">Transcription regulation</keyword>
<sequence length="582" mass="65242">MATSSEEVLLVVSEVRHQKRDGSLFFMAERLAWQDDGKDVFTVSHFYADIKQQKISAESSSKIQLQIVLHNGSSSKFQFANHEGPPSQLKDRDAAKELLQQLLPRFRSKANKELEQKNKLLQNDPELFQLYKDLVVSGVMTADEFWASQKKNNSSEVKFGESSGQGTGVSAAFLSEIQPQTDGCNGVKYNLTPDIIEAIFRIYPAVKKKHLENVPNNMTEKDFWTRFFQSQYFHRDRINTGNKDLFTESAKQDEKGILKELALWAGSLGLLVLDLQDTLNAAAVEYVAATMCVIVTNGYGAKSEGYKASTNQVNSSIVKRFNLHNTRVLTASENADASNSATDVLSKLIPNSSLAKKDSAPNNHVNNHKVPSSTSMDSPSSSKRARIQESITYEDLKPESQGVGVSLKLQRTDGYYHGPMPAQAGDTISPEEIMRAVHRVQRDVRDYRGSETKVLSRHTAASVLSELSPGGALMGRSSQQPIHTLYHKDLQEELGRLYTALAELLRHFWSCFPVANKTLEDKLLRMKDTLHHFQVKKLAPFKESLARQHLQPNLTDHMDELLDTAFRKFASWHARKSGRGLT</sequence>
<evidence type="ECO:0000256" key="7">
    <source>
        <dbReference type="SAM" id="MobiDB-lite"/>
    </source>
</evidence>
<dbReference type="GO" id="GO:0006289">
    <property type="term" value="P:nucleotide-excision repair"/>
    <property type="evidence" value="ECO:0007669"/>
    <property type="project" value="InterPro"/>
</dbReference>
<proteinExistence type="inferred from homology"/>
<dbReference type="PANTHER" id="PTHR12856">
    <property type="entry name" value="TRANSCRIPTION INITIATION FACTOR IIH-RELATED"/>
    <property type="match status" value="1"/>
</dbReference>
<evidence type="ECO:0000313" key="10">
    <source>
        <dbReference type="Proteomes" id="UP001152320"/>
    </source>
</evidence>
<organism evidence="9 10">
    <name type="scientific">Holothuria leucospilota</name>
    <name type="common">Black long sea cucumber</name>
    <name type="synonym">Mertensiothuria leucospilota</name>
    <dbReference type="NCBI Taxonomy" id="206669"/>
    <lineage>
        <taxon>Eukaryota</taxon>
        <taxon>Metazoa</taxon>
        <taxon>Echinodermata</taxon>
        <taxon>Eleutherozoa</taxon>
        <taxon>Echinozoa</taxon>
        <taxon>Holothuroidea</taxon>
        <taxon>Aspidochirotacea</taxon>
        <taxon>Aspidochirotida</taxon>
        <taxon>Holothuriidae</taxon>
        <taxon>Holothuria</taxon>
    </lineage>
</organism>
<accession>A0A9Q0YJS0</accession>
<evidence type="ECO:0000256" key="2">
    <source>
        <dbReference type="ARBA" id="ARBA00009448"/>
    </source>
</evidence>
<evidence type="ECO:0000256" key="1">
    <source>
        <dbReference type="ARBA" id="ARBA00004123"/>
    </source>
</evidence>
<dbReference type="Pfam" id="PF03909">
    <property type="entry name" value="BSD"/>
    <property type="match status" value="1"/>
</dbReference>
<dbReference type="AlphaFoldDB" id="A0A9Q0YJS0"/>
<dbReference type="SUPFAM" id="SSF140383">
    <property type="entry name" value="BSD domain-like"/>
    <property type="match status" value="2"/>
</dbReference>
<dbReference type="GO" id="GO:0006351">
    <property type="term" value="P:DNA-templated transcription"/>
    <property type="evidence" value="ECO:0007669"/>
    <property type="project" value="InterPro"/>
</dbReference>
<dbReference type="Gene3D" id="6.10.140.1200">
    <property type="match status" value="1"/>
</dbReference>
<feature type="region of interest" description="Disordered" evidence="7">
    <location>
        <begin position="353"/>
        <end position="385"/>
    </location>
</feature>
<dbReference type="SMART" id="SM00751">
    <property type="entry name" value="BSD"/>
    <property type="match status" value="2"/>
</dbReference>
<keyword evidence="10" id="KW-1185">Reference proteome</keyword>
<feature type="domain" description="BSD" evidence="8">
    <location>
        <begin position="183"/>
        <end position="235"/>
    </location>
</feature>
<comment type="caution">
    <text evidence="9">The sequence shown here is derived from an EMBL/GenBank/DDBJ whole genome shotgun (WGS) entry which is preliminary data.</text>
</comment>
<dbReference type="EMBL" id="JAIZAY010000019">
    <property type="protein sequence ID" value="KAJ8023843.1"/>
    <property type="molecule type" value="Genomic_DNA"/>
</dbReference>
<reference evidence="9" key="1">
    <citation type="submission" date="2021-10" db="EMBL/GenBank/DDBJ databases">
        <title>Tropical sea cucumber genome reveals ecological adaptation and Cuvierian tubules defense mechanism.</title>
        <authorList>
            <person name="Chen T."/>
        </authorList>
    </citation>
    <scope>NUCLEOTIDE SEQUENCE</scope>
    <source>
        <strain evidence="9">Nanhai2018</strain>
        <tissue evidence="9">Muscle</tissue>
    </source>
</reference>
<evidence type="ECO:0000256" key="6">
    <source>
        <dbReference type="ARBA" id="ARBA00023242"/>
    </source>
</evidence>
<dbReference type="CDD" id="cd13229">
    <property type="entry name" value="PH_TFIIH"/>
    <property type="match status" value="1"/>
</dbReference>
<evidence type="ECO:0000256" key="5">
    <source>
        <dbReference type="ARBA" id="ARBA00023163"/>
    </source>
</evidence>
<dbReference type="InterPro" id="IPR013876">
    <property type="entry name" value="TFIIH_BTF_p62_N"/>
</dbReference>
<dbReference type="Gene3D" id="2.30.29.30">
    <property type="entry name" value="Pleckstrin-homology domain (PH domain)/Phosphotyrosine-binding domain (PTB)"/>
    <property type="match status" value="1"/>
</dbReference>
<dbReference type="FunFam" id="2.30.29.30:FF:000479">
    <property type="entry name" value="General transcription factor IIH subunit"/>
    <property type="match status" value="1"/>
</dbReference>
<feature type="compositionally biased region" description="Low complexity" evidence="7">
    <location>
        <begin position="372"/>
        <end position="382"/>
    </location>
</feature>
<evidence type="ECO:0000313" key="9">
    <source>
        <dbReference type="EMBL" id="KAJ8023843.1"/>
    </source>
</evidence>
<protein>
    <submittedName>
        <fullName evidence="9">General transcription factor IIH subunit 1</fullName>
    </submittedName>
</protein>
<dbReference type="InterPro" id="IPR005607">
    <property type="entry name" value="BSD_dom"/>
</dbReference>
<evidence type="ECO:0000256" key="3">
    <source>
        <dbReference type="ARBA" id="ARBA00022737"/>
    </source>
</evidence>
<evidence type="ECO:0000259" key="8">
    <source>
        <dbReference type="PROSITE" id="PS50858"/>
    </source>
</evidence>
<gene>
    <name evidence="9" type="ORF">HOLleu_36399</name>
</gene>
<dbReference type="GO" id="GO:0000439">
    <property type="term" value="C:transcription factor TFIIH core complex"/>
    <property type="evidence" value="ECO:0007669"/>
    <property type="project" value="InterPro"/>
</dbReference>